<dbReference type="InterPro" id="IPR032466">
    <property type="entry name" value="Metal_Hydrolase"/>
</dbReference>
<keyword evidence="3" id="KW-1185">Reference proteome</keyword>
<dbReference type="InterPro" id="IPR011059">
    <property type="entry name" value="Metal-dep_hydrolase_composite"/>
</dbReference>
<feature type="domain" description="Amidohydrolase 3" evidence="1">
    <location>
        <begin position="2"/>
        <end position="207"/>
    </location>
</feature>
<evidence type="ECO:0000259" key="1">
    <source>
        <dbReference type="Pfam" id="PF07969"/>
    </source>
</evidence>
<dbReference type="EMBL" id="JAUSTP010000044">
    <property type="protein sequence ID" value="MDQ0191450.1"/>
    <property type="molecule type" value="Genomic_DNA"/>
</dbReference>
<sequence>MADLHQRGFRLATHGNGDRAIGSILDAYAHCLQVAPRKDHRHRIEHVQTATVEDLHRMQELGVAASFFINHVYYWGDRHRRLFLGPERASRINPLRDAVERKILFTLHSDCPITPISPLFSVWAAVNRVTRDGEVLGAPQRIDVERALKAMTIDGARLNFDEQHAGSIEAGKRADFVVLGADPTKVHPLEIRTIPIQSTWIEGRVVFGPGV</sequence>
<protein>
    <submittedName>
        <fullName evidence="2">Amidohydrolase YtcJ</fullName>
    </submittedName>
</protein>
<dbReference type="Proteomes" id="UP001232973">
    <property type="component" value="Unassembled WGS sequence"/>
</dbReference>
<reference evidence="2 3" key="1">
    <citation type="submission" date="2023-07" db="EMBL/GenBank/DDBJ databases">
        <title>Genomic Encyclopedia of Type Strains, Phase IV (KMG-IV): sequencing the most valuable type-strain genomes for metagenomic binning, comparative biology and taxonomic classification.</title>
        <authorList>
            <person name="Goeker M."/>
        </authorList>
    </citation>
    <scope>NUCLEOTIDE SEQUENCE [LARGE SCALE GENOMIC DNA]</scope>
    <source>
        <strain evidence="2 3">DSM 4006</strain>
    </source>
</reference>
<dbReference type="Pfam" id="PF07969">
    <property type="entry name" value="Amidohydro_3"/>
    <property type="match status" value="1"/>
</dbReference>
<dbReference type="Gene3D" id="2.30.40.10">
    <property type="entry name" value="Urease, subunit C, domain 1"/>
    <property type="match status" value="1"/>
</dbReference>
<dbReference type="SUPFAM" id="SSF51338">
    <property type="entry name" value="Composite domain of metallo-dependent hydrolases"/>
    <property type="match status" value="1"/>
</dbReference>
<proteinExistence type="predicted"/>
<dbReference type="RefSeq" id="WP_274455475.1">
    <property type="nucleotide sequence ID" value="NZ_CP067097.1"/>
</dbReference>
<gene>
    <name evidence="2" type="ORF">J2S03_003321</name>
</gene>
<dbReference type="SUPFAM" id="SSF51556">
    <property type="entry name" value="Metallo-dependent hydrolases"/>
    <property type="match status" value="1"/>
</dbReference>
<name>A0ABT9XMU8_9BACL</name>
<dbReference type="PANTHER" id="PTHR22642">
    <property type="entry name" value="IMIDAZOLONEPROPIONASE"/>
    <property type="match status" value="1"/>
</dbReference>
<accession>A0ABT9XMU8</accession>
<dbReference type="PANTHER" id="PTHR22642:SF2">
    <property type="entry name" value="PROTEIN LONG AFTER FAR-RED 3"/>
    <property type="match status" value="1"/>
</dbReference>
<dbReference type="InterPro" id="IPR013108">
    <property type="entry name" value="Amidohydro_3"/>
</dbReference>
<organism evidence="2 3">
    <name type="scientific">Alicyclobacillus cycloheptanicus</name>
    <dbReference type="NCBI Taxonomy" id="1457"/>
    <lineage>
        <taxon>Bacteria</taxon>
        <taxon>Bacillati</taxon>
        <taxon>Bacillota</taxon>
        <taxon>Bacilli</taxon>
        <taxon>Bacillales</taxon>
        <taxon>Alicyclobacillaceae</taxon>
        <taxon>Alicyclobacillus</taxon>
    </lineage>
</organism>
<comment type="caution">
    <text evidence="2">The sequence shown here is derived from an EMBL/GenBank/DDBJ whole genome shotgun (WGS) entry which is preliminary data.</text>
</comment>
<dbReference type="Gene3D" id="3.20.20.140">
    <property type="entry name" value="Metal-dependent hydrolases"/>
    <property type="match status" value="1"/>
</dbReference>
<evidence type="ECO:0000313" key="2">
    <source>
        <dbReference type="EMBL" id="MDQ0191450.1"/>
    </source>
</evidence>
<evidence type="ECO:0000313" key="3">
    <source>
        <dbReference type="Proteomes" id="UP001232973"/>
    </source>
</evidence>